<accession>W2JNT9</accession>
<sequence>MAGNADVVEIFECEGSFSFLREAHRFVFRIHSDSSLRVDIKPVSTAPSILEQPPVAIDHDEISVRGTIEDIDDVMEEEEYQNARESITEDPEEEEEETVAKLLAYDGRALAERPPEGQMDTQPMCYMVHFKIVQWGRGAQGMWSQIVKCIARLTRQQGLSGRFVDIRENVDDAQEFVLQPIAHRLEALDNPLHPLTPGHYELQGITIAENTFVYECAINLTLQPNGMMSGTSRELPFTQECPLAGMWTRSGLNYLLEYEMHGNKHTYIYFGTPFRSGLQGTWQNSELRVLGGNLDARTSQAERGILEFHLVKAVRVWSEAYHKDYPAAFRECVKLLLLASHRDEILPSHLWSSIVSYCGYNWFRSDLQNSLAASESKHSDNEFTNVP</sequence>
<protein>
    <submittedName>
        <fullName evidence="1">Uncharacterized protein</fullName>
    </submittedName>
</protein>
<dbReference type="AlphaFoldDB" id="W2JNT9"/>
<reference evidence="1 2" key="1">
    <citation type="submission" date="2013-11" db="EMBL/GenBank/DDBJ databases">
        <title>The Genome Sequence of Phytophthora parasitica CJ05E6.</title>
        <authorList>
            <consortium name="The Broad Institute Genomics Platform"/>
            <person name="Russ C."/>
            <person name="Tyler B."/>
            <person name="Panabieres F."/>
            <person name="Shan W."/>
            <person name="Tripathy S."/>
            <person name="Grunwald N."/>
            <person name="Machado M."/>
            <person name="Johnson C.S."/>
            <person name="Arredondo F."/>
            <person name="Hong C."/>
            <person name="Coffey M."/>
            <person name="Young S.K."/>
            <person name="Zeng Q."/>
            <person name="Gargeya S."/>
            <person name="Fitzgerald M."/>
            <person name="Abouelleil A."/>
            <person name="Alvarado L."/>
            <person name="Chapman S.B."/>
            <person name="Gainer-Dewar J."/>
            <person name="Goldberg J."/>
            <person name="Griggs A."/>
            <person name="Gujja S."/>
            <person name="Hansen M."/>
            <person name="Howarth C."/>
            <person name="Imamovic A."/>
            <person name="Ireland A."/>
            <person name="Larimer J."/>
            <person name="McCowan C."/>
            <person name="Murphy C."/>
            <person name="Pearson M."/>
            <person name="Poon T.W."/>
            <person name="Priest M."/>
            <person name="Roberts A."/>
            <person name="Saif S."/>
            <person name="Shea T."/>
            <person name="Sykes S."/>
            <person name="Wortman J."/>
            <person name="Nusbaum C."/>
            <person name="Birren B."/>
        </authorList>
    </citation>
    <scope>NUCLEOTIDE SEQUENCE [LARGE SCALE GENOMIC DNA]</scope>
    <source>
        <strain evidence="1 2">CJ05E6</strain>
    </source>
</reference>
<gene>
    <name evidence="1" type="ORF">L916_02262</name>
</gene>
<proteinExistence type="predicted"/>
<evidence type="ECO:0000313" key="2">
    <source>
        <dbReference type="Proteomes" id="UP000053864"/>
    </source>
</evidence>
<name>W2JNT9_PHYNI</name>
<dbReference type="EMBL" id="KI671012">
    <property type="protein sequence ID" value="ETL48084.1"/>
    <property type="molecule type" value="Genomic_DNA"/>
</dbReference>
<evidence type="ECO:0000313" key="1">
    <source>
        <dbReference type="EMBL" id="ETL48084.1"/>
    </source>
</evidence>
<dbReference type="VEuPathDB" id="FungiDB:PPTG_07239"/>
<dbReference type="Proteomes" id="UP000053864">
    <property type="component" value="Unassembled WGS sequence"/>
</dbReference>
<organism evidence="1 2">
    <name type="scientific">Phytophthora nicotianae</name>
    <name type="common">Potato buckeye rot agent</name>
    <name type="synonym">Phytophthora parasitica</name>
    <dbReference type="NCBI Taxonomy" id="4792"/>
    <lineage>
        <taxon>Eukaryota</taxon>
        <taxon>Sar</taxon>
        <taxon>Stramenopiles</taxon>
        <taxon>Oomycota</taxon>
        <taxon>Peronosporomycetes</taxon>
        <taxon>Peronosporales</taxon>
        <taxon>Peronosporaceae</taxon>
        <taxon>Phytophthora</taxon>
    </lineage>
</organism>